<dbReference type="GO" id="GO:0000981">
    <property type="term" value="F:DNA-binding transcription factor activity, RNA polymerase II-specific"/>
    <property type="evidence" value="ECO:0007669"/>
    <property type="project" value="InterPro"/>
</dbReference>
<dbReference type="Pfam" id="PF05920">
    <property type="entry name" value="Homeobox_KN"/>
    <property type="match status" value="1"/>
</dbReference>
<comment type="caution">
    <text evidence="10">The sequence shown here is derived from an EMBL/GenBank/DDBJ whole genome shotgun (WGS) entry which is preliminary data.</text>
</comment>
<accession>A0AAE1Y6E0</accession>
<reference evidence="10" key="1">
    <citation type="submission" date="2020-06" db="EMBL/GenBank/DDBJ databases">
        <authorList>
            <person name="Li T."/>
            <person name="Hu X."/>
            <person name="Zhang T."/>
            <person name="Song X."/>
            <person name="Zhang H."/>
            <person name="Dai N."/>
            <person name="Sheng W."/>
            <person name="Hou X."/>
            <person name="Wei L."/>
        </authorList>
    </citation>
    <scope>NUCLEOTIDE SEQUENCE</scope>
    <source>
        <strain evidence="10">3651</strain>
        <tissue evidence="10">Leaf</tissue>
    </source>
</reference>
<dbReference type="InterPro" id="IPR050224">
    <property type="entry name" value="TALE_homeobox"/>
</dbReference>
<keyword evidence="3 5" id="KW-0371">Homeobox</keyword>
<dbReference type="PROSITE" id="PS50071">
    <property type="entry name" value="HOMEOBOX_2"/>
    <property type="match status" value="1"/>
</dbReference>
<dbReference type="SMART" id="SM01188">
    <property type="entry name" value="ELK"/>
    <property type="match status" value="1"/>
</dbReference>
<dbReference type="InterPro" id="IPR009057">
    <property type="entry name" value="Homeodomain-like_sf"/>
</dbReference>
<keyword evidence="11" id="KW-1185">Reference proteome</keyword>
<name>A0AAE1Y6E0_9LAMI</name>
<dbReference type="GO" id="GO:0003677">
    <property type="term" value="F:DNA binding"/>
    <property type="evidence" value="ECO:0007669"/>
    <property type="project" value="UniProtKB-UniRule"/>
</dbReference>
<dbReference type="SUPFAM" id="SSF46689">
    <property type="entry name" value="Homeodomain-like"/>
    <property type="match status" value="1"/>
</dbReference>
<dbReference type="InterPro" id="IPR005540">
    <property type="entry name" value="KNOX1"/>
</dbReference>
<dbReference type="PROSITE" id="PS51213">
    <property type="entry name" value="ELK"/>
    <property type="match status" value="1"/>
</dbReference>
<evidence type="ECO:0000256" key="6">
    <source>
        <dbReference type="PROSITE-ProRule" id="PRU00559"/>
    </source>
</evidence>
<evidence type="ECO:0000256" key="5">
    <source>
        <dbReference type="PROSITE-ProRule" id="PRU00108"/>
    </source>
</evidence>
<feature type="domain" description="ELK" evidence="9">
    <location>
        <begin position="214"/>
        <end position="234"/>
    </location>
</feature>
<dbReference type="EMBL" id="JACGWO010000006">
    <property type="protein sequence ID" value="KAK4424538.1"/>
    <property type="molecule type" value="Genomic_DNA"/>
</dbReference>
<gene>
    <name evidence="10" type="ORF">Salat_1647200</name>
</gene>
<organism evidence="10 11">
    <name type="scientific">Sesamum alatum</name>
    <dbReference type="NCBI Taxonomy" id="300844"/>
    <lineage>
        <taxon>Eukaryota</taxon>
        <taxon>Viridiplantae</taxon>
        <taxon>Streptophyta</taxon>
        <taxon>Embryophyta</taxon>
        <taxon>Tracheophyta</taxon>
        <taxon>Spermatophyta</taxon>
        <taxon>Magnoliopsida</taxon>
        <taxon>eudicotyledons</taxon>
        <taxon>Gunneridae</taxon>
        <taxon>Pentapetalae</taxon>
        <taxon>asterids</taxon>
        <taxon>lamiids</taxon>
        <taxon>Lamiales</taxon>
        <taxon>Pedaliaceae</taxon>
        <taxon>Sesamum</taxon>
    </lineage>
</organism>
<evidence type="ECO:0000256" key="4">
    <source>
        <dbReference type="ARBA" id="ARBA00023242"/>
    </source>
</evidence>
<evidence type="ECO:0000256" key="2">
    <source>
        <dbReference type="ARBA" id="ARBA00023125"/>
    </source>
</evidence>
<comment type="similarity">
    <text evidence="6">Belongs to the TALE/KNOX homeobox family.</text>
</comment>
<dbReference type="Proteomes" id="UP001293254">
    <property type="component" value="Unassembled WGS sequence"/>
</dbReference>
<dbReference type="InterPro" id="IPR005539">
    <property type="entry name" value="ELK_dom"/>
</dbReference>
<dbReference type="PANTHER" id="PTHR11850">
    <property type="entry name" value="HOMEOBOX PROTEIN TRANSCRIPTION FACTORS"/>
    <property type="match status" value="1"/>
</dbReference>
<evidence type="ECO:0000256" key="1">
    <source>
        <dbReference type="ARBA" id="ARBA00004123"/>
    </source>
</evidence>
<dbReference type="InterPro" id="IPR001356">
    <property type="entry name" value="HD"/>
</dbReference>
<dbReference type="PROSITE" id="PS00027">
    <property type="entry name" value="HOMEOBOX_1"/>
    <property type="match status" value="1"/>
</dbReference>
<dbReference type="InterPro" id="IPR008422">
    <property type="entry name" value="KN_HD"/>
</dbReference>
<evidence type="ECO:0000313" key="11">
    <source>
        <dbReference type="Proteomes" id="UP001293254"/>
    </source>
</evidence>
<dbReference type="SMART" id="SM01255">
    <property type="entry name" value="KNOX1"/>
    <property type="match status" value="1"/>
</dbReference>
<evidence type="ECO:0000256" key="3">
    <source>
        <dbReference type="ARBA" id="ARBA00023155"/>
    </source>
</evidence>
<evidence type="ECO:0000259" key="9">
    <source>
        <dbReference type="PROSITE" id="PS51213"/>
    </source>
</evidence>
<feature type="domain" description="Homeobox" evidence="8">
    <location>
        <begin position="234"/>
        <end position="297"/>
    </location>
</feature>
<dbReference type="Pfam" id="PF03791">
    <property type="entry name" value="KNOX2"/>
    <property type="match status" value="1"/>
</dbReference>
<comment type="subcellular location">
    <subcellularLocation>
        <location evidence="1 5">Nucleus</location>
    </subcellularLocation>
</comment>
<evidence type="ECO:0000256" key="7">
    <source>
        <dbReference type="SAM" id="MobiDB-lite"/>
    </source>
</evidence>
<dbReference type="GO" id="GO:0005634">
    <property type="term" value="C:nucleus"/>
    <property type="evidence" value="ECO:0007669"/>
    <property type="project" value="UniProtKB-SubCell"/>
</dbReference>
<sequence length="329" mass="37902">MDEVHRLDPSISCPMDSNSAGDREQYSVIRLSGHHNHHTFALATDETREGKTELEMMPLADTVQAQIANHPLYPYLLSAYLDCRKVGAPPEMASVLEVISKGNHPISICSPAGIGADPELDAFMKWYCEILHKYKEKLSKPFEEATSFLRSIESQLSNLCKETLHELNVSNSCLTTCPNYAAPDDGCGRSNEDIHRRKLNENQDYTQRREVDCELKEMLMRKHRGYLSSLRKEFLKQRKKGKLPEDARLALLDWWNEHYRWPYPTEEEKNKLSDVTGLDQKQINNWFVNQRKRHWRPLDDSRFSVMDGANGHLNIAGSTYLGENLRHST</sequence>
<evidence type="ECO:0000259" key="8">
    <source>
        <dbReference type="PROSITE" id="PS50071"/>
    </source>
</evidence>
<dbReference type="InterPro" id="IPR017970">
    <property type="entry name" value="Homeobox_CS"/>
</dbReference>
<evidence type="ECO:0000313" key="10">
    <source>
        <dbReference type="EMBL" id="KAK4424538.1"/>
    </source>
</evidence>
<dbReference type="SMART" id="SM00389">
    <property type="entry name" value="HOX"/>
    <property type="match status" value="1"/>
</dbReference>
<dbReference type="Gene3D" id="1.10.10.60">
    <property type="entry name" value="Homeodomain-like"/>
    <property type="match status" value="1"/>
</dbReference>
<keyword evidence="2 5" id="KW-0238">DNA-binding</keyword>
<dbReference type="Pfam" id="PF03790">
    <property type="entry name" value="KNOX1"/>
    <property type="match status" value="1"/>
</dbReference>
<dbReference type="InterPro" id="IPR005541">
    <property type="entry name" value="KNOX2"/>
</dbReference>
<dbReference type="CDD" id="cd00086">
    <property type="entry name" value="homeodomain"/>
    <property type="match status" value="1"/>
</dbReference>
<reference evidence="10" key="2">
    <citation type="journal article" date="2024" name="Plant">
        <title>Genomic evolution and insights into agronomic trait innovations of Sesamum species.</title>
        <authorList>
            <person name="Miao H."/>
            <person name="Wang L."/>
            <person name="Qu L."/>
            <person name="Liu H."/>
            <person name="Sun Y."/>
            <person name="Le M."/>
            <person name="Wang Q."/>
            <person name="Wei S."/>
            <person name="Zheng Y."/>
            <person name="Lin W."/>
            <person name="Duan Y."/>
            <person name="Cao H."/>
            <person name="Xiong S."/>
            <person name="Wang X."/>
            <person name="Wei L."/>
            <person name="Li C."/>
            <person name="Ma Q."/>
            <person name="Ju M."/>
            <person name="Zhao R."/>
            <person name="Li G."/>
            <person name="Mu C."/>
            <person name="Tian Q."/>
            <person name="Mei H."/>
            <person name="Zhang T."/>
            <person name="Gao T."/>
            <person name="Zhang H."/>
        </authorList>
    </citation>
    <scope>NUCLEOTIDE SEQUENCE</scope>
    <source>
        <strain evidence="10">3651</strain>
    </source>
</reference>
<protein>
    <submittedName>
        <fullName evidence="10">Homeobox protein knotted-1-like 1</fullName>
    </submittedName>
</protein>
<proteinExistence type="inferred from homology"/>
<keyword evidence="4 5" id="KW-0539">Nucleus</keyword>
<dbReference type="Pfam" id="PF03789">
    <property type="entry name" value="ELK"/>
    <property type="match status" value="1"/>
</dbReference>
<dbReference type="AlphaFoldDB" id="A0AAE1Y6E0"/>
<feature type="DNA-binding region" description="Homeobox; TALE-type" evidence="5">
    <location>
        <begin position="235"/>
        <end position="298"/>
    </location>
</feature>
<dbReference type="SMART" id="SM01256">
    <property type="entry name" value="KNOX2"/>
    <property type="match status" value="1"/>
</dbReference>
<feature type="region of interest" description="Disordered" evidence="7">
    <location>
        <begin position="1"/>
        <end position="21"/>
    </location>
</feature>